<dbReference type="InterPro" id="IPR004827">
    <property type="entry name" value="bZIP"/>
</dbReference>
<dbReference type="Gene3D" id="1.20.5.170">
    <property type="match status" value="1"/>
</dbReference>
<evidence type="ECO:0000256" key="3">
    <source>
        <dbReference type="ARBA" id="ARBA00023125"/>
    </source>
</evidence>
<dbReference type="AlphaFoldDB" id="A0AAN7R7F3"/>
<evidence type="ECO:0000313" key="8">
    <source>
        <dbReference type="EMBL" id="KAK4790156.1"/>
    </source>
</evidence>
<dbReference type="SUPFAM" id="SSF57959">
    <property type="entry name" value="Leucine zipper domain"/>
    <property type="match status" value="1"/>
</dbReference>
<comment type="caution">
    <text evidence="8">The sequence shown here is derived from an EMBL/GenBank/DDBJ whole genome shotgun (WGS) entry which is preliminary data.</text>
</comment>
<evidence type="ECO:0000256" key="2">
    <source>
        <dbReference type="ARBA" id="ARBA00023015"/>
    </source>
</evidence>
<accession>A0AAN7R7F3</accession>
<dbReference type="PANTHER" id="PTHR45764">
    <property type="entry name" value="BZIP TRANSCRIPTION FACTOR 44"/>
    <property type="match status" value="1"/>
</dbReference>
<protein>
    <recommendedName>
        <fullName evidence="7">BZIP domain-containing protein</fullName>
    </recommendedName>
</protein>
<keyword evidence="2" id="KW-0805">Transcription regulation</keyword>
<dbReference type="CDD" id="cd14702">
    <property type="entry name" value="bZIP_plant_GBF1"/>
    <property type="match status" value="1"/>
</dbReference>
<comment type="subcellular location">
    <subcellularLocation>
        <location evidence="1">Nucleus</location>
    </subcellularLocation>
</comment>
<feature type="domain" description="BZIP" evidence="7">
    <location>
        <begin position="33"/>
        <end position="96"/>
    </location>
</feature>
<keyword evidence="4" id="KW-0804">Transcription</keyword>
<feature type="region of interest" description="Disordered" evidence="6">
    <location>
        <begin position="1"/>
        <end position="55"/>
    </location>
</feature>
<evidence type="ECO:0000256" key="4">
    <source>
        <dbReference type="ARBA" id="ARBA00023163"/>
    </source>
</evidence>
<keyword evidence="3" id="KW-0238">DNA-binding</keyword>
<dbReference type="Pfam" id="PF00170">
    <property type="entry name" value="bZIP_1"/>
    <property type="match status" value="1"/>
</dbReference>
<keyword evidence="9" id="KW-1185">Reference proteome</keyword>
<dbReference type="GO" id="GO:0000976">
    <property type="term" value="F:transcription cis-regulatory region binding"/>
    <property type="evidence" value="ECO:0007669"/>
    <property type="project" value="TreeGrafter"/>
</dbReference>
<feature type="compositionally biased region" description="Low complexity" evidence="6">
    <location>
        <begin position="1"/>
        <end position="24"/>
    </location>
</feature>
<proteinExistence type="predicted"/>
<dbReference type="SMART" id="SM00338">
    <property type="entry name" value="BRLZ"/>
    <property type="match status" value="1"/>
</dbReference>
<dbReference type="FunFam" id="1.20.5.170:FF:000020">
    <property type="entry name" value="BZIP transcription factor"/>
    <property type="match status" value="1"/>
</dbReference>
<dbReference type="InterPro" id="IPR046347">
    <property type="entry name" value="bZIP_sf"/>
</dbReference>
<dbReference type="GO" id="GO:0005634">
    <property type="term" value="C:nucleus"/>
    <property type="evidence" value="ECO:0007669"/>
    <property type="project" value="UniProtKB-SubCell"/>
</dbReference>
<reference evidence="8 9" key="1">
    <citation type="journal article" date="2023" name="Hortic Res">
        <title>Pangenome of water caltrop reveals structural variations and asymmetric subgenome divergence after allopolyploidization.</title>
        <authorList>
            <person name="Zhang X."/>
            <person name="Chen Y."/>
            <person name="Wang L."/>
            <person name="Yuan Y."/>
            <person name="Fang M."/>
            <person name="Shi L."/>
            <person name="Lu R."/>
            <person name="Comes H.P."/>
            <person name="Ma Y."/>
            <person name="Chen Y."/>
            <person name="Huang G."/>
            <person name="Zhou Y."/>
            <person name="Zheng Z."/>
            <person name="Qiu Y."/>
        </authorList>
    </citation>
    <scope>NUCLEOTIDE SEQUENCE [LARGE SCALE GENOMIC DNA]</scope>
    <source>
        <strain evidence="8">F231</strain>
    </source>
</reference>
<dbReference type="InterPro" id="IPR045314">
    <property type="entry name" value="bZIP_plant_GBF1"/>
</dbReference>
<dbReference type="EMBL" id="JAXQNO010000010">
    <property type="protein sequence ID" value="KAK4790156.1"/>
    <property type="molecule type" value="Genomic_DNA"/>
</dbReference>
<evidence type="ECO:0000313" key="9">
    <source>
        <dbReference type="Proteomes" id="UP001346149"/>
    </source>
</evidence>
<evidence type="ECO:0000256" key="5">
    <source>
        <dbReference type="ARBA" id="ARBA00023242"/>
    </source>
</evidence>
<sequence>MASYLSKSMNGSMSQNSGSSGGNSEELHTAVMDQRKRKRMISNRDSARRSRMKKQKRLDDLNVELAHLGAENGRLAAAVGATAQRYLALEAENSILRAQVAELTFRLESLNEIINCISSPSFFLPEDDALIGSDGSFTMNNYEYDIINNNRWNESIFQATQPLVAPADILMY</sequence>
<dbReference type="PROSITE" id="PS50217">
    <property type="entry name" value="BZIP"/>
    <property type="match status" value="1"/>
</dbReference>
<dbReference type="PANTHER" id="PTHR45764:SF38">
    <property type="entry name" value="BZIP TRANSCRIPTION FACTOR 44"/>
    <property type="match status" value="1"/>
</dbReference>
<name>A0AAN7R7F3_TRANT</name>
<evidence type="ECO:0000259" key="7">
    <source>
        <dbReference type="PROSITE" id="PS50217"/>
    </source>
</evidence>
<evidence type="ECO:0000256" key="1">
    <source>
        <dbReference type="ARBA" id="ARBA00004123"/>
    </source>
</evidence>
<dbReference type="Proteomes" id="UP001346149">
    <property type="component" value="Unassembled WGS sequence"/>
</dbReference>
<dbReference type="PROSITE" id="PS00036">
    <property type="entry name" value="BZIP_BASIC"/>
    <property type="match status" value="1"/>
</dbReference>
<dbReference type="GO" id="GO:0045893">
    <property type="term" value="P:positive regulation of DNA-templated transcription"/>
    <property type="evidence" value="ECO:0007669"/>
    <property type="project" value="TreeGrafter"/>
</dbReference>
<dbReference type="GO" id="GO:0003700">
    <property type="term" value="F:DNA-binding transcription factor activity"/>
    <property type="evidence" value="ECO:0007669"/>
    <property type="project" value="InterPro"/>
</dbReference>
<keyword evidence="5" id="KW-0539">Nucleus</keyword>
<dbReference type="GO" id="GO:0046982">
    <property type="term" value="F:protein heterodimerization activity"/>
    <property type="evidence" value="ECO:0007669"/>
    <property type="project" value="UniProtKB-ARBA"/>
</dbReference>
<organism evidence="8 9">
    <name type="scientific">Trapa natans</name>
    <name type="common">Water chestnut</name>
    <dbReference type="NCBI Taxonomy" id="22666"/>
    <lineage>
        <taxon>Eukaryota</taxon>
        <taxon>Viridiplantae</taxon>
        <taxon>Streptophyta</taxon>
        <taxon>Embryophyta</taxon>
        <taxon>Tracheophyta</taxon>
        <taxon>Spermatophyta</taxon>
        <taxon>Magnoliopsida</taxon>
        <taxon>eudicotyledons</taxon>
        <taxon>Gunneridae</taxon>
        <taxon>Pentapetalae</taxon>
        <taxon>rosids</taxon>
        <taxon>malvids</taxon>
        <taxon>Myrtales</taxon>
        <taxon>Lythraceae</taxon>
        <taxon>Trapa</taxon>
    </lineage>
</organism>
<evidence type="ECO:0000256" key="6">
    <source>
        <dbReference type="SAM" id="MobiDB-lite"/>
    </source>
</evidence>
<gene>
    <name evidence="8" type="ORF">SAY86_017460</name>
</gene>